<sequence>MIGCSSQITPPKPKIISEAKFSTMDTIIFWRQDHFKTSEKIISLSEVKKEFKISNGRLITVKTNNNIPYFKLVLQTDDFKGEDVEIRNGLPFGHYCDFTDGVTCRMDIHYDERGNMNGYFSVQNYNATFSKGNGYWKDFYSIKDKQVLKEEGKVKSNYKVGEWKYYDKEGKMDSIKTYTLKDAVDVRFPHCIFNKNEPCY</sequence>
<evidence type="ECO:0000313" key="2">
    <source>
        <dbReference type="EMBL" id="PNW11196.1"/>
    </source>
</evidence>
<proteinExistence type="predicted"/>
<accession>A0A3G6RJI3</accession>
<evidence type="ECO:0000313" key="1">
    <source>
        <dbReference type="EMBL" id="AZA82745.1"/>
    </source>
</evidence>
<dbReference type="AlphaFoldDB" id="A0A3G6RJI3"/>
<name>A0A3G6RJI3_CHRLC</name>
<dbReference type="KEGG" id="clac:EG342_13055"/>
<reference evidence="1 4" key="2">
    <citation type="submission" date="2018-11" db="EMBL/GenBank/DDBJ databases">
        <title>Proposal to divide the Flavobacteriaceae and reorganize its genera based on Amino Acid Identity values calculated from whole genome sequences.</title>
        <authorList>
            <person name="Nicholson A.C."/>
            <person name="Gulvik C.A."/>
            <person name="Whitney A.M."/>
            <person name="Humrighouse B.W."/>
            <person name="Bell M."/>
            <person name="Holmes B."/>
            <person name="Steigerwalt A.G."/>
            <person name="Villarma A."/>
            <person name="Sheth M."/>
            <person name="Batra D."/>
            <person name="Pryor J."/>
            <person name="Bernardet J.-F."/>
            <person name="Hugo C."/>
            <person name="Kampfer P."/>
            <person name="Newman J."/>
            <person name="McQuiston J.R."/>
        </authorList>
    </citation>
    <scope>NUCLEOTIDE SEQUENCE [LARGE SCALE GENOMIC DNA]</scope>
    <source>
        <strain evidence="1 4">KC_1864</strain>
    </source>
</reference>
<dbReference type="EMBL" id="CP033924">
    <property type="protein sequence ID" value="AZA82745.1"/>
    <property type="molecule type" value="Genomic_DNA"/>
</dbReference>
<dbReference type="Proteomes" id="UP000279972">
    <property type="component" value="Chromosome"/>
</dbReference>
<dbReference type="Proteomes" id="UP000236262">
    <property type="component" value="Unassembled WGS sequence"/>
</dbReference>
<reference evidence="2 3" key="1">
    <citation type="submission" date="2018-01" db="EMBL/GenBank/DDBJ databases">
        <title>Draft genome sequences of Chryseobacterium lactis NCTC11390, Chryseobacterium oncorhynchi 701B-08, and Chryseobacterium viscerum 687B-08.</title>
        <authorList>
            <person name="Jeong J.-J."/>
            <person name="Lee Y.J."/>
            <person name="Park B."/>
            <person name="Choi I.-G."/>
            <person name="Kim K.D."/>
        </authorList>
    </citation>
    <scope>NUCLEOTIDE SEQUENCE [LARGE SCALE GENOMIC DNA]</scope>
    <source>
        <strain evidence="2 3">NCTC11390</strain>
    </source>
</reference>
<evidence type="ECO:0008006" key="5">
    <source>
        <dbReference type="Google" id="ProtNLM"/>
    </source>
</evidence>
<evidence type="ECO:0000313" key="4">
    <source>
        <dbReference type="Proteomes" id="UP000279972"/>
    </source>
</evidence>
<keyword evidence="4" id="KW-1185">Reference proteome</keyword>
<protein>
    <recommendedName>
        <fullName evidence="5">MORN repeat variant</fullName>
    </recommendedName>
</protein>
<organism evidence="2 3">
    <name type="scientific">Chryseobacterium lactis</name>
    <dbReference type="NCBI Taxonomy" id="1241981"/>
    <lineage>
        <taxon>Bacteria</taxon>
        <taxon>Pseudomonadati</taxon>
        <taxon>Bacteroidota</taxon>
        <taxon>Flavobacteriia</taxon>
        <taxon>Flavobacteriales</taxon>
        <taxon>Weeksellaceae</taxon>
        <taxon>Chryseobacterium group</taxon>
        <taxon>Chryseobacterium</taxon>
    </lineage>
</organism>
<dbReference type="EMBL" id="PPEH01000014">
    <property type="protein sequence ID" value="PNW11196.1"/>
    <property type="molecule type" value="Genomic_DNA"/>
</dbReference>
<gene>
    <name evidence="2" type="ORF">C1637_23190</name>
    <name evidence="1" type="ORF">EG342_13055</name>
</gene>
<evidence type="ECO:0000313" key="3">
    <source>
        <dbReference type="Proteomes" id="UP000236262"/>
    </source>
</evidence>